<dbReference type="RefSeq" id="WP_138084133.1">
    <property type="nucleotide sequence ID" value="NZ_VAUV01000001.1"/>
</dbReference>
<sequence length="260" mass="27042">MQALTPAGQNIVQDISQRYGLSFDSTVSMLISVNNGGGSMAQFSIPELGSGQWMRGGMTMVGDMSNYGLKNTVNNLCGELSNGLANNQMFQPAPNGGGNGRGGNNWWPGDLGSPSSTGAQNNIRYAVFPQAQRLVVERDGQITIFNTLNHHISGVSQQQGGSSSLTFTSQFGTISTLSLPLVSGPGLLPQQEASNNFAAPVPAAPSTPAPYSQPNAASTNSGAGSSDIVNLLEKLGQLRDAGILTPEEFGAKKAELLGRL</sequence>
<dbReference type="Pfam" id="PF09851">
    <property type="entry name" value="SHOCT"/>
    <property type="match status" value="1"/>
</dbReference>
<feature type="domain" description="SHOCT" evidence="2">
    <location>
        <begin position="232"/>
        <end position="257"/>
    </location>
</feature>
<feature type="region of interest" description="Disordered" evidence="1">
    <location>
        <begin position="198"/>
        <end position="223"/>
    </location>
</feature>
<accession>A0A5R8KLD8</accession>
<proteinExistence type="predicted"/>
<reference evidence="3 4" key="1">
    <citation type="submission" date="2019-05" db="EMBL/GenBank/DDBJ databases">
        <title>Verrucobacter flavum gen. nov., sp. nov. a new member of the family Verrucomicrobiaceae.</title>
        <authorList>
            <person name="Szuroczki S."/>
            <person name="Abbaszade G."/>
            <person name="Szabo A."/>
            <person name="Felfoldi T."/>
            <person name="Schumann P."/>
            <person name="Boka K."/>
            <person name="Keki Z."/>
            <person name="Toumi M."/>
            <person name="Toth E."/>
        </authorList>
    </citation>
    <scope>NUCLEOTIDE SEQUENCE [LARGE SCALE GENOMIC DNA]</scope>
    <source>
        <strain evidence="3 4">MG-N-17</strain>
    </source>
</reference>
<dbReference type="InterPro" id="IPR018649">
    <property type="entry name" value="SHOCT"/>
</dbReference>
<feature type="compositionally biased region" description="Low complexity" evidence="1">
    <location>
        <begin position="209"/>
        <end position="223"/>
    </location>
</feature>
<gene>
    <name evidence="3" type="ORF">FEM03_00065</name>
</gene>
<keyword evidence="4" id="KW-1185">Reference proteome</keyword>
<dbReference type="AlphaFoldDB" id="A0A5R8KLD8"/>
<evidence type="ECO:0000313" key="3">
    <source>
        <dbReference type="EMBL" id="TLD72509.1"/>
    </source>
</evidence>
<dbReference type="OrthoDB" id="1778949at2"/>
<name>A0A5R8KLD8_9BACT</name>
<organism evidence="3 4">
    <name type="scientific">Phragmitibacter flavus</name>
    <dbReference type="NCBI Taxonomy" id="2576071"/>
    <lineage>
        <taxon>Bacteria</taxon>
        <taxon>Pseudomonadati</taxon>
        <taxon>Verrucomicrobiota</taxon>
        <taxon>Verrucomicrobiia</taxon>
        <taxon>Verrucomicrobiales</taxon>
        <taxon>Verrucomicrobiaceae</taxon>
        <taxon>Phragmitibacter</taxon>
    </lineage>
</organism>
<evidence type="ECO:0000259" key="2">
    <source>
        <dbReference type="Pfam" id="PF09851"/>
    </source>
</evidence>
<evidence type="ECO:0000313" key="4">
    <source>
        <dbReference type="Proteomes" id="UP000306196"/>
    </source>
</evidence>
<comment type="caution">
    <text evidence="3">The sequence shown here is derived from an EMBL/GenBank/DDBJ whole genome shotgun (WGS) entry which is preliminary data.</text>
</comment>
<protein>
    <submittedName>
        <fullName evidence="3">SHOCT domain-containing protein</fullName>
    </submittedName>
</protein>
<evidence type="ECO:0000256" key="1">
    <source>
        <dbReference type="SAM" id="MobiDB-lite"/>
    </source>
</evidence>
<dbReference type="EMBL" id="VAUV01000001">
    <property type="protein sequence ID" value="TLD72509.1"/>
    <property type="molecule type" value="Genomic_DNA"/>
</dbReference>
<dbReference type="Proteomes" id="UP000306196">
    <property type="component" value="Unassembled WGS sequence"/>
</dbReference>